<comment type="caution">
    <text evidence="2">The sequence shown here is derived from an EMBL/GenBank/DDBJ whole genome shotgun (WGS) entry which is preliminary data.</text>
</comment>
<keyword evidence="3" id="KW-1185">Reference proteome</keyword>
<dbReference type="EMBL" id="AYGX02000093">
    <property type="protein sequence ID" value="KRO27046.1"/>
    <property type="molecule type" value="Genomic_DNA"/>
</dbReference>
<dbReference type="Proteomes" id="UP000050920">
    <property type="component" value="Unassembled WGS sequence"/>
</dbReference>
<dbReference type="RefSeq" id="WP_024624245.1">
    <property type="nucleotide sequence ID" value="NZ_AYGX02000093.1"/>
</dbReference>
<feature type="signal peptide" evidence="1">
    <location>
        <begin position="1"/>
        <end position="26"/>
    </location>
</feature>
<evidence type="ECO:0000313" key="3">
    <source>
        <dbReference type="Proteomes" id="UP000050920"/>
    </source>
</evidence>
<protein>
    <recommendedName>
        <fullName evidence="4">Extracellular protein</fullName>
    </recommendedName>
</protein>
<accession>A0A0R2NMT9</accession>
<dbReference type="AlphaFoldDB" id="A0A0R2NMT9"/>
<name>A0A0R2NMT9_9LACO</name>
<feature type="chain" id="PRO_5006421226" description="Extracellular protein" evidence="1">
    <location>
        <begin position="27"/>
        <end position="132"/>
    </location>
</feature>
<proteinExistence type="predicted"/>
<organism evidence="2 3">
    <name type="scientific">Lactiplantibacillus fabifermentans DSM 21115</name>
    <dbReference type="NCBI Taxonomy" id="1413187"/>
    <lineage>
        <taxon>Bacteria</taxon>
        <taxon>Bacillati</taxon>
        <taxon>Bacillota</taxon>
        <taxon>Bacilli</taxon>
        <taxon>Lactobacillales</taxon>
        <taxon>Lactobacillaceae</taxon>
        <taxon>Lactiplantibacillus</taxon>
    </lineage>
</organism>
<evidence type="ECO:0000313" key="2">
    <source>
        <dbReference type="EMBL" id="KRO27046.1"/>
    </source>
</evidence>
<evidence type="ECO:0000256" key="1">
    <source>
        <dbReference type="SAM" id="SignalP"/>
    </source>
</evidence>
<keyword evidence="1" id="KW-0732">Signal</keyword>
<gene>
    <name evidence="2" type="ORF">DY78_GL000396</name>
</gene>
<sequence>MKNFKFKLATILLIVSCAFGLMTSVADNVLPQTSITAEASTLTASQKKQIANINKGLSKKNKAAKNWIAFRESGYSYTARNGNCYGRYQLLKSYLHGNLSPVNQERRANAYVAGRYHSWTNAKKFWQSHHWY</sequence>
<evidence type="ECO:0008006" key="4">
    <source>
        <dbReference type="Google" id="ProtNLM"/>
    </source>
</evidence>
<reference evidence="2 3" key="1">
    <citation type="journal article" date="2015" name="Genome Announc.">
        <title>Expanding the biotechnology potential of lactobacilli through comparative genomics of 213 strains and associated genera.</title>
        <authorList>
            <person name="Sun Z."/>
            <person name="Harris H.M."/>
            <person name="McCann A."/>
            <person name="Guo C."/>
            <person name="Argimon S."/>
            <person name="Zhang W."/>
            <person name="Yang X."/>
            <person name="Jeffery I.B."/>
            <person name="Cooney J.C."/>
            <person name="Kagawa T.F."/>
            <person name="Liu W."/>
            <person name="Song Y."/>
            <person name="Salvetti E."/>
            <person name="Wrobel A."/>
            <person name="Rasinkangas P."/>
            <person name="Parkhill J."/>
            <person name="Rea M.C."/>
            <person name="O'Sullivan O."/>
            <person name="Ritari J."/>
            <person name="Douillard F.P."/>
            <person name="Paul Ross R."/>
            <person name="Yang R."/>
            <person name="Briner A.E."/>
            <person name="Felis G.E."/>
            <person name="de Vos W.M."/>
            <person name="Barrangou R."/>
            <person name="Klaenhammer T.R."/>
            <person name="Caufield P.W."/>
            <person name="Cui Y."/>
            <person name="Zhang H."/>
            <person name="O'Toole P.W."/>
        </authorList>
    </citation>
    <scope>NUCLEOTIDE SEQUENCE [LARGE SCALE GENOMIC DNA]</scope>
    <source>
        <strain evidence="2 3">DSM 21115</strain>
    </source>
</reference>